<accession>A0A3D8P0Q0</accession>
<protein>
    <recommendedName>
        <fullName evidence="3">CRISPR-associated protein</fullName>
    </recommendedName>
</protein>
<gene>
    <name evidence="1" type="ORF">DXX99_10905</name>
</gene>
<organism evidence="1 2">
    <name type="scientific">Ammonifex thiophilus</name>
    <dbReference type="NCBI Taxonomy" id="444093"/>
    <lineage>
        <taxon>Bacteria</taxon>
        <taxon>Bacillati</taxon>
        <taxon>Bacillota</taxon>
        <taxon>Clostridia</taxon>
        <taxon>Thermoanaerobacterales</taxon>
        <taxon>Thermoanaerobacteraceae</taxon>
        <taxon>Ammonifex</taxon>
    </lineage>
</organism>
<comment type="caution">
    <text evidence="1">The sequence shown here is derived from an EMBL/GenBank/DDBJ whole genome shotgun (WGS) entry which is preliminary data.</text>
</comment>
<dbReference type="EMBL" id="QSLN01000041">
    <property type="protein sequence ID" value="RDV80408.1"/>
    <property type="molecule type" value="Genomic_DNA"/>
</dbReference>
<dbReference type="Proteomes" id="UP000256329">
    <property type="component" value="Unassembled WGS sequence"/>
</dbReference>
<evidence type="ECO:0000313" key="1">
    <source>
        <dbReference type="EMBL" id="RDV80408.1"/>
    </source>
</evidence>
<sequence>MRVVIEGVSRILFHRYDPEVAERKSKAPKGSRDKKTDDLESYLYRDPEGFIAIPAVNIKACILNAARHFPDPRSSGQRKQARDLFAAAIFVEPEMCPVLVGGKKAKEPQFVDRRGVVVQRNRINRERPGLLPGWRCEFTVNVLAPEYISPELLREVLSVAGRFVGLGDFRPDFGRFQVVSAEVVG</sequence>
<dbReference type="AlphaFoldDB" id="A0A3D8P0Q0"/>
<name>A0A3D8P0Q0_9THEO</name>
<keyword evidence="2" id="KW-1185">Reference proteome</keyword>
<evidence type="ECO:0008006" key="3">
    <source>
        <dbReference type="Google" id="ProtNLM"/>
    </source>
</evidence>
<evidence type="ECO:0000313" key="2">
    <source>
        <dbReference type="Proteomes" id="UP000256329"/>
    </source>
</evidence>
<proteinExistence type="predicted"/>
<reference evidence="1 2" key="1">
    <citation type="submission" date="2018-08" db="EMBL/GenBank/DDBJ databases">
        <title>Form III RuBisCO-mediated autotrophy in Thermodesulfobium bacteria.</title>
        <authorList>
            <person name="Toshchakov S.V."/>
            <person name="Kublanov I.V."/>
            <person name="Frolov E."/>
            <person name="Bonch-Osmolovskaya E.A."/>
            <person name="Tourova T.P."/>
            <person name="Chernych N.A."/>
            <person name="Lebedinsky A.V."/>
        </authorList>
    </citation>
    <scope>NUCLEOTIDE SEQUENCE [LARGE SCALE GENOMIC DNA]</scope>
    <source>
        <strain evidence="1 2">SR</strain>
    </source>
</reference>